<organism evidence="6 7">
    <name type="scientific">Schizosaccharomyces cryophilus (strain OY26 / ATCC MYA-4695 / CBS 11777 / NBRC 106824 / NRRL Y48691)</name>
    <name type="common">Fission yeast</name>
    <dbReference type="NCBI Taxonomy" id="653667"/>
    <lineage>
        <taxon>Eukaryota</taxon>
        <taxon>Fungi</taxon>
        <taxon>Dikarya</taxon>
        <taxon>Ascomycota</taxon>
        <taxon>Taphrinomycotina</taxon>
        <taxon>Schizosaccharomycetes</taxon>
        <taxon>Schizosaccharomycetales</taxon>
        <taxon>Schizosaccharomycetaceae</taxon>
        <taxon>Schizosaccharomyces</taxon>
    </lineage>
</organism>
<proteinExistence type="predicted"/>
<dbReference type="OrthoDB" id="1690618at2759"/>
<dbReference type="PROSITE" id="PS00636">
    <property type="entry name" value="DNAJ_1"/>
    <property type="match status" value="1"/>
</dbReference>
<dbReference type="InterPro" id="IPR036869">
    <property type="entry name" value="J_dom_sf"/>
</dbReference>
<evidence type="ECO:0000313" key="6">
    <source>
        <dbReference type="EMBL" id="EPY53990.1"/>
    </source>
</evidence>
<evidence type="ECO:0000256" key="4">
    <source>
        <dbReference type="SAM" id="MobiDB-lite"/>
    </source>
</evidence>
<dbReference type="SUPFAM" id="SSF46565">
    <property type="entry name" value="Chaperone J-domain"/>
    <property type="match status" value="1"/>
</dbReference>
<gene>
    <name evidence="6" type="ORF">SPOG_02787</name>
</gene>
<dbReference type="InterPro" id="IPR032003">
    <property type="entry name" value="RAC_head"/>
</dbReference>
<dbReference type="GO" id="GO:0005730">
    <property type="term" value="C:nucleolus"/>
    <property type="evidence" value="ECO:0007669"/>
    <property type="project" value="EnsemblFungi"/>
</dbReference>
<dbReference type="GO" id="GO:0003713">
    <property type="term" value="F:transcription coactivator activity"/>
    <property type="evidence" value="ECO:0007669"/>
    <property type="project" value="EnsemblFungi"/>
</dbReference>
<dbReference type="GO" id="GO:0030544">
    <property type="term" value="F:Hsp70 protein binding"/>
    <property type="evidence" value="ECO:0007669"/>
    <property type="project" value="InterPro"/>
</dbReference>
<evidence type="ECO:0000259" key="5">
    <source>
        <dbReference type="PROSITE" id="PS50076"/>
    </source>
</evidence>
<keyword evidence="3" id="KW-0143">Chaperone</keyword>
<dbReference type="GO" id="GO:0000054">
    <property type="term" value="P:ribosomal subunit export from nucleus"/>
    <property type="evidence" value="ECO:0007669"/>
    <property type="project" value="EnsemblFungi"/>
</dbReference>
<dbReference type="GO" id="GO:0043022">
    <property type="term" value="F:ribosome binding"/>
    <property type="evidence" value="ECO:0007669"/>
    <property type="project" value="EnsemblFungi"/>
</dbReference>
<dbReference type="PROSITE" id="PS50076">
    <property type="entry name" value="DNAJ_2"/>
    <property type="match status" value="1"/>
</dbReference>
<reference evidence="6 7" key="1">
    <citation type="journal article" date="2011" name="Science">
        <title>Comparative functional genomics of the fission yeasts.</title>
        <authorList>
            <person name="Rhind N."/>
            <person name="Chen Z."/>
            <person name="Yassour M."/>
            <person name="Thompson D.A."/>
            <person name="Haas B.J."/>
            <person name="Habib N."/>
            <person name="Wapinski I."/>
            <person name="Roy S."/>
            <person name="Lin M.F."/>
            <person name="Heiman D.I."/>
            <person name="Young S.K."/>
            <person name="Furuya K."/>
            <person name="Guo Y."/>
            <person name="Pidoux A."/>
            <person name="Chen H.M."/>
            <person name="Robbertse B."/>
            <person name="Goldberg J.M."/>
            <person name="Aoki K."/>
            <person name="Bayne E.H."/>
            <person name="Berlin A.M."/>
            <person name="Desjardins C.A."/>
            <person name="Dobbs E."/>
            <person name="Dukaj L."/>
            <person name="Fan L."/>
            <person name="FitzGerald M.G."/>
            <person name="French C."/>
            <person name="Gujja S."/>
            <person name="Hansen K."/>
            <person name="Keifenheim D."/>
            <person name="Levin J.Z."/>
            <person name="Mosher R.A."/>
            <person name="Mueller C.A."/>
            <person name="Pfiffner J."/>
            <person name="Priest M."/>
            <person name="Russ C."/>
            <person name="Smialowska A."/>
            <person name="Swoboda P."/>
            <person name="Sykes S.M."/>
            <person name="Vaughn M."/>
            <person name="Vengrova S."/>
            <person name="Yoder R."/>
            <person name="Zeng Q."/>
            <person name="Allshire R."/>
            <person name="Baulcombe D."/>
            <person name="Birren B.W."/>
            <person name="Brown W."/>
            <person name="Ekwall K."/>
            <person name="Kellis M."/>
            <person name="Leatherwood J."/>
            <person name="Levin H."/>
            <person name="Margalit H."/>
            <person name="Martienssen R."/>
            <person name="Nieduszynski C.A."/>
            <person name="Spatafora J.W."/>
            <person name="Friedman N."/>
            <person name="Dalgaard J.Z."/>
            <person name="Baumann P."/>
            <person name="Niki H."/>
            <person name="Regev A."/>
            <person name="Nusbaum C."/>
        </authorList>
    </citation>
    <scope>NUCLEOTIDE SEQUENCE [LARGE SCALE GENOMIC DNA]</scope>
    <source>
        <strain evidence="7">OY26 / ATCC MYA-4695 / CBS 11777 / NBRC 106824 / NRRL Y48691</strain>
    </source>
</reference>
<dbReference type="Proteomes" id="UP000015464">
    <property type="component" value="Unassembled WGS sequence"/>
</dbReference>
<sequence>MVDSFAKHKMSAGESIKLYPATSKQAVEASFVPNGKISPLVRRSVEPVGPFFLAHARRQRHGRTFSEDERLEVKDEKKEEVKEESEDEEEDPEMLRADPKEWKQQDHYAVLGLSKYRYKATLEQIKKAHLKKVLKHHPDKKAATGNINDDSFFKCIQKANEILTDPTKRRQYDSVDENAEVEAPESTTEENFFELWTPVFDSEARFSKKQPVPGLGTIESSRPEVEKFYNFWYNFDSWRTFEYLDKDIPDDGESRDNKRYQEKKNRSERQKNKARDNARLRQLVDTALASDPRIKLFKQQEKAAKEARKWERDAGAREAAAAAQKKKEEEERRATEEAASKAAASAESKKAKEDKKKAQKRDKKIVKNALKDFNYFSETDVPSPIQVDTVLKDTDALMAKLGDGELTTLAADISAQKDAGGAAVKGVFDKYAKLFIERGSLNASEIVFFGK</sequence>
<dbReference type="GeneID" id="25037109"/>
<dbReference type="Gene3D" id="1.10.8.840">
    <property type="entry name" value="Ribosome-associated complex head domain"/>
    <property type="match status" value="1"/>
</dbReference>
<keyword evidence="7" id="KW-1185">Reference proteome</keyword>
<dbReference type="InterPro" id="IPR044634">
    <property type="entry name" value="Zuotin/DnaJC2"/>
</dbReference>
<dbReference type="Pfam" id="PF21884">
    <property type="entry name" value="ZUO1-like_ZHD"/>
    <property type="match status" value="1"/>
</dbReference>
<dbReference type="Gene3D" id="1.10.287.110">
    <property type="entry name" value="DnaJ domain"/>
    <property type="match status" value="1"/>
</dbReference>
<evidence type="ECO:0000256" key="1">
    <source>
        <dbReference type="ARBA" id="ARBA00004496"/>
    </source>
</evidence>
<feature type="region of interest" description="Disordered" evidence="4">
    <location>
        <begin position="246"/>
        <end position="281"/>
    </location>
</feature>
<dbReference type="Pfam" id="PF00226">
    <property type="entry name" value="DnaJ"/>
    <property type="match status" value="1"/>
</dbReference>
<feature type="region of interest" description="Disordered" evidence="4">
    <location>
        <begin position="57"/>
        <end position="95"/>
    </location>
</feature>
<dbReference type="eggNOG" id="KOG0724">
    <property type="taxonomic scope" value="Eukaryota"/>
</dbReference>
<dbReference type="InterPro" id="IPR018253">
    <property type="entry name" value="DnaJ_domain_CS"/>
</dbReference>
<dbReference type="PANTHER" id="PTHR43999">
    <property type="entry name" value="DNAJ HOMOLOG SUBFAMILY C MEMBER 2"/>
    <property type="match status" value="1"/>
</dbReference>
<dbReference type="SMART" id="SM00271">
    <property type="entry name" value="DnaJ"/>
    <property type="match status" value="1"/>
</dbReference>
<feature type="compositionally biased region" description="Acidic residues" evidence="4">
    <location>
        <begin position="82"/>
        <end position="92"/>
    </location>
</feature>
<dbReference type="InterPro" id="IPR058871">
    <property type="entry name" value="Zuotin_N"/>
</dbReference>
<name>S9W896_SCHCR</name>
<dbReference type="InterPro" id="IPR054076">
    <property type="entry name" value="ZUO1-like_ZHD"/>
</dbReference>
<dbReference type="GO" id="GO:0051083">
    <property type="term" value="P:'de novo' cotranslational protein folding"/>
    <property type="evidence" value="ECO:0007669"/>
    <property type="project" value="EnsemblFungi"/>
</dbReference>
<evidence type="ECO:0000313" key="7">
    <source>
        <dbReference type="Proteomes" id="UP000015464"/>
    </source>
</evidence>
<dbReference type="CDD" id="cd23953">
    <property type="entry name" value="zuotin_NTD"/>
    <property type="match status" value="1"/>
</dbReference>
<dbReference type="GO" id="GO:0006364">
    <property type="term" value="P:rRNA processing"/>
    <property type="evidence" value="ECO:0007669"/>
    <property type="project" value="EnsemblFungi"/>
</dbReference>
<dbReference type="RefSeq" id="XP_013020903.1">
    <property type="nucleotide sequence ID" value="XM_013165449.1"/>
</dbReference>
<feature type="compositionally biased region" description="Basic and acidic residues" evidence="4">
    <location>
        <begin position="307"/>
        <end position="316"/>
    </location>
</feature>
<dbReference type="PRINTS" id="PR00625">
    <property type="entry name" value="JDOMAIN"/>
</dbReference>
<dbReference type="OMA" id="ELEDXEL"/>
<dbReference type="PANTHER" id="PTHR43999:SF1">
    <property type="entry name" value="DNAJ HOMOLOG SUBFAMILY C MEMBER 2"/>
    <property type="match status" value="1"/>
</dbReference>
<dbReference type="Pfam" id="PF16717">
    <property type="entry name" value="RAC_head"/>
    <property type="match status" value="1"/>
</dbReference>
<feature type="region of interest" description="Disordered" evidence="4">
    <location>
        <begin position="307"/>
        <end position="361"/>
    </location>
</feature>
<protein>
    <submittedName>
        <fullName evidence="6">Zuotin</fullName>
    </submittedName>
</protein>
<dbReference type="GO" id="GO:0005829">
    <property type="term" value="C:cytosol"/>
    <property type="evidence" value="ECO:0007669"/>
    <property type="project" value="EnsemblFungi"/>
</dbReference>
<keyword evidence="2" id="KW-0963">Cytoplasm</keyword>
<dbReference type="InterPro" id="IPR042569">
    <property type="entry name" value="RAC_head_sf"/>
</dbReference>
<dbReference type="HOGENOM" id="CLU_019916_1_0_1"/>
<accession>S9W896</accession>
<dbReference type="CDD" id="cd06257">
    <property type="entry name" value="DnaJ"/>
    <property type="match status" value="1"/>
</dbReference>
<feature type="domain" description="J" evidence="5">
    <location>
        <begin position="106"/>
        <end position="176"/>
    </location>
</feature>
<feature type="compositionally biased region" description="Basic and acidic residues" evidence="4">
    <location>
        <begin position="64"/>
        <end position="81"/>
    </location>
</feature>
<evidence type="ECO:0000256" key="2">
    <source>
        <dbReference type="ARBA" id="ARBA00022490"/>
    </source>
</evidence>
<dbReference type="InterPro" id="IPR001623">
    <property type="entry name" value="DnaJ_domain"/>
</dbReference>
<feature type="compositionally biased region" description="Basic and acidic residues" evidence="4">
    <location>
        <begin position="347"/>
        <end position="356"/>
    </location>
</feature>
<dbReference type="GO" id="GO:0101031">
    <property type="term" value="C:protein folding chaperone complex"/>
    <property type="evidence" value="ECO:0007669"/>
    <property type="project" value="EnsemblFungi"/>
</dbReference>
<dbReference type="GO" id="GO:0006452">
    <property type="term" value="P:translational frameshifting"/>
    <property type="evidence" value="ECO:0007669"/>
    <property type="project" value="EnsemblFungi"/>
</dbReference>
<dbReference type="Pfam" id="PF26185">
    <property type="entry name" value="Zuotin_N"/>
    <property type="match status" value="1"/>
</dbReference>
<comment type="subcellular location">
    <subcellularLocation>
        <location evidence="1">Cytoplasm</location>
    </subcellularLocation>
</comment>
<dbReference type="STRING" id="653667.S9W896"/>
<dbReference type="GO" id="GO:0005840">
    <property type="term" value="C:ribosome"/>
    <property type="evidence" value="ECO:0007669"/>
    <property type="project" value="EnsemblFungi"/>
</dbReference>
<dbReference type="AlphaFoldDB" id="S9W896"/>
<dbReference type="GO" id="GO:0035556">
    <property type="term" value="P:intracellular signal transduction"/>
    <property type="evidence" value="ECO:0007669"/>
    <property type="project" value="EnsemblFungi"/>
</dbReference>
<feature type="compositionally biased region" description="Basic and acidic residues" evidence="4">
    <location>
        <begin position="246"/>
        <end position="279"/>
    </location>
</feature>
<dbReference type="EMBL" id="KE546988">
    <property type="protein sequence ID" value="EPY53990.1"/>
    <property type="molecule type" value="Genomic_DNA"/>
</dbReference>
<evidence type="ECO:0000256" key="3">
    <source>
        <dbReference type="ARBA" id="ARBA00023186"/>
    </source>
</evidence>
<feature type="compositionally biased region" description="Basic and acidic residues" evidence="4">
    <location>
        <begin position="325"/>
        <end position="339"/>
    </location>
</feature>
<dbReference type="GO" id="GO:0006450">
    <property type="term" value="P:regulation of translational fidelity"/>
    <property type="evidence" value="ECO:0007669"/>
    <property type="project" value="EnsemblFungi"/>
</dbReference>